<protein>
    <submittedName>
        <fullName evidence="2">Uncharacterized protein</fullName>
    </submittedName>
</protein>
<proteinExistence type="predicted"/>
<sequence>MLFIFINALSHLFLVHPFFLYSATIMVLGSC</sequence>
<dbReference type="EMBL" id="GGEC01036323">
    <property type="protein sequence ID" value="MBX16807.1"/>
    <property type="molecule type" value="Transcribed_RNA"/>
</dbReference>
<evidence type="ECO:0000313" key="2">
    <source>
        <dbReference type="EMBL" id="MBX16807.1"/>
    </source>
</evidence>
<dbReference type="AlphaFoldDB" id="A0A2P2LFP6"/>
<keyword evidence="1" id="KW-0472">Membrane</keyword>
<reference evidence="2" key="1">
    <citation type="submission" date="2018-02" db="EMBL/GenBank/DDBJ databases">
        <title>Rhizophora mucronata_Transcriptome.</title>
        <authorList>
            <person name="Meera S.P."/>
            <person name="Sreeshan A."/>
            <person name="Augustine A."/>
        </authorList>
    </citation>
    <scope>NUCLEOTIDE SEQUENCE</scope>
    <source>
        <tissue evidence="2">Leaf</tissue>
    </source>
</reference>
<name>A0A2P2LFP6_RHIMU</name>
<feature type="transmembrane region" description="Helical" evidence="1">
    <location>
        <begin position="6"/>
        <end position="28"/>
    </location>
</feature>
<keyword evidence="1" id="KW-0812">Transmembrane</keyword>
<keyword evidence="1" id="KW-1133">Transmembrane helix</keyword>
<organism evidence="2">
    <name type="scientific">Rhizophora mucronata</name>
    <name type="common">Asiatic mangrove</name>
    <dbReference type="NCBI Taxonomy" id="61149"/>
    <lineage>
        <taxon>Eukaryota</taxon>
        <taxon>Viridiplantae</taxon>
        <taxon>Streptophyta</taxon>
        <taxon>Embryophyta</taxon>
        <taxon>Tracheophyta</taxon>
        <taxon>Spermatophyta</taxon>
        <taxon>Magnoliopsida</taxon>
        <taxon>eudicotyledons</taxon>
        <taxon>Gunneridae</taxon>
        <taxon>Pentapetalae</taxon>
        <taxon>rosids</taxon>
        <taxon>fabids</taxon>
        <taxon>Malpighiales</taxon>
        <taxon>Rhizophoraceae</taxon>
        <taxon>Rhizophora</taxon>
    </lineage>
</organism>
<evidence type="ECO:0000256" key="1">
    <source>
        <dbReference type="SAM" id="Phobius"/>
    </source>
</evidence>
<accession>A0A2P2LFP6</accession>